<gene>
    <name evidence="3" type="ORF">BJ988_004600</name>
</gene>
<name>A0A7Z0DQS0_9ACTN</name>
<protein>
    <recommendedName>
        <fullName evidence="2">Polysaccharide pyruvyl transferase domain-containing protein</fullName>
    </recommendedName>
</protein>
<dbReference type="Proteomes" id="UP000564496">
    <property type="component" value="Unassembled WGS sequence"/>
</dbReference>
<feature type="domain" description="Polysaccharide pyruvyl transferase" evidence="2">
    <location>
        <begin position="104"/>
        <end position="309"/>
    </location>
</feature>
<comment type="caution">
    <text evidence="3">The sequence shown here is derived from an EMBL/GenBank/DDBJ whole genome shotgun (WGS) entry which is preliminary data.</text>
</comment>
<keyword evidence="4" id="KW-1185">Reference proteome</keyword>
<feature type="region of interest" description="Disordered" evidence="1">
    <location>
        <begin position="443"/>
        <end position="462"/>
    </location>
</feature>
<sequence length="505" mass="56706">MPRILLRSARDPFDVIEAADPRAWGIGFYGTNVGNLLFADSTHRLLSVPGTEIVPNLFAHERRAFTADEVAATNDEYDHFVVPLANALRPEFTRPLTRLTTFIEQISIPTTIVGIGAQLSLEELDTAPDDELAALHRRFMNSVLERSAKVGVRGEITAAYLRRLGYGDEHVEIIGCPSIYLNGPDVRVRDERSAPIATDDPVAVSMSPLTSPWFETYVDAFADRHPRMTYVGQTHHDFAMLQWGRHRQPEMGIDRDHRLYFEDRTRMFLDAGSWMRFLATQRFAFGTRIHGNVAAVLAGTPAMVIAHDSRVLELCDYHGLPYTMLDSITPETTVDELYQAADYTGFHNRLAEGWKRLTAFLDNAGLANVAQPGQMSAAYDDALAALDPAAPVVTLRGSGDDALRRIEDRINALKIATEHAENAAKRREKELAKKVAASSKSQTKRIAALESTTRKQQARIERQASRLDRQRALIQDLRTDLARHQEQAGLRSFLRQLRRRLRRSA</sequence>
<evidence type="ECO:0000259" key="2">
    <source>
        <dbReference type="Pfam" id="PF04230"/>
    </source>
</evidence>
<reference evidence="3 4" key="1">
    <citation type="submission" date="2020-07" db="EMBL/GenBank/DDBJ databases">
        <title>Sequencing the genomes of 1000 actinobacteria strains.</title>
        <authorList>
            <person name="Klenk H.-P."/>
        </authorList>
    </citation>
    <scope>NUCLEOTIDE SEQUENCE [LARGE SCALE GENOMIC DNA]</scope>
    <source>
        <strain evidence="3 4">DSM 26487</strain>
    </source>
</reference>
<evidence type="ECO:0000313" key="4">
    <source>
        <dbReference type="Proteomes" id="UP000564496"/>
    </source>
</evidence>
<organism evidence="3 4">
    <name type="scientific">Nocardioides panzhihuensis</name>
    <dbReference type="NCBI Taxonomy" id="860243"/>
    <lineage>
        <taxon>Bacteria</taxon>
        <taxon>Bacillati</taxon>
        <taxon>Actinomycetota</taxon>
        <taxon>Actinomycetes</taxon>
        <taxon>Propionibacteriales</taxon>
        <taxon>Nocardioidaceae</taxon>
        <taxon>Nocardioides</taxon>
    </lineage>
</organism>
<proteinExistence type="predicted"/>
<evidence type="ECO:0000313" key="3">
    <source>
        <dbReference type="EMBL" id="NYI79952.1"/>
    </source>
</evidence>
<dbReference type="AlphaFoldDB" id="A0A7Z0DQS0"/>
<evidence type="ECO:0000256" key="1">
    <source>
        <dbReference type="SAM" id="MobiDB-lite"/>
    </source>
</evidence>
<accession>A0A7Z0DQS0</accession>
<dbReference type="EMBL" id="JACBZR010000001">
    <property type="protein sequence ID" value="NYI79952.1"/>
    <property type="molecule type" value="Genomic_DNA"/>
</dbReference>
<dbReference type="InterPro" id="IPR007345">
    <property type="entry name" value="Polysacch_pyruvyl_Trfase"/>
</dbReference>
<dbReference type="Pfam" id="PF04230">
    <property type="entry name" value="PS_pyruv_trans"/>
    <property type="match status" value="1"/>
</dbReference>
<dbReference type="RefSeq" id="WP_179660193.1">
    <property type="nucleotide sequence ID" value="NZ_JACBZR010000001.1"/>
</dbReference>